<dbReference type="InterPro" id="IPR003439">
    <property type="entry name" value="ABC_transporter-like_ATP-bd"/>
</dbReference>
<dbReference type="Gene3D" id="2.40.50.100">
    <property type="match status" value="1"/>
</dbReference>
<gene>
    <name evidence="8" type="ORF">KDA_09760</name>
</gene>
<evidence type="ECO:0000256" key="2">
    <source>
        <dbReference type="ARBA" id="ARBA00022475"/>
    </source>
</evidence>
<dbReference type="Pfam" id="PF00005">
    <property type="entry name" value="ABC_tran"/>
    <property type="match status" value="1"/>
</dbReference>
<organism evidence="8 9">
    <name type="scientific">Dictyobacter alpinus</name>
    <dbReference type="NCBI Taxonomy" id="2014873"/>
    <lineage>
        <taxon>Bacteria</taxon>
        <taxon>Bacillati</taxon>
        <taxon>Chloroflexota</taxon>
        <taxon>Ktedonobacteria</taxon>
        <taxon>Ktedonobacterales</taxon>
        <taxon>Dictyobacteraceae</taxon>
        <taxon>Dictyobacter</taxon>
    </lineage>
</organism>
<keyword evidence="4 8" id="KW-0067">ATP-binding</keyword>
<dbReference type="InterPro" id="IPR003593">
    <property type="entry name" value="AAA+_ATPase"/>
</dbReference>
<comment type="caution">
    <text evidence="8">The sequence shown here is derived from an EMBL/GenBank/DDBJ whole genome shotgun (WGS) entry which is preliminary data.</text>
</comment>
<evidence type="ECO:0000313" key="8">
    <source>
        <dbReference type="EMBL" id="GCE25492.1"/>
    </source>
</evidence>
<evidence type="ECO:0000259" key="7">
    <source>
        <dbReference type="PROSITE" id="PS50893"/>
    </source>
</evidence>
<evidence type="ECO:0000256" key="5">
    <source>
        <dbReference type="ARBA" id="ARBA00022967"/>
    </source>
</evidence>
<dbReference type="SUPFAM" id="SSF52540">
    <property type="entry name" value="P-loop containing nucleoside triphosphate hydrolases"/>
    <property type="match status" value="1"/>
</dbReference>
<feature type="domain" description="ABC transporter" evidence="7">
    <location>
        <begin position="4"/>
        <end position="234"/>
    </location>
</feature>
<dbReference type="PROSITE" id="PS50893">
    <property type="entry name" value="ABC_TRANSPORTER_2"/>
    <property type="match status" value="1"/>
</dbReference>
<keyword evidence="1" id="KW-0813">Transport</keyword>
<dbReference type="InterPro" id="IPR012340">
    <property type="entry name" value="NA-bd_OB-fold"/>
</dbReference>
<keyword evidence="9" id="KW-1185">Reference proteome</keyword>
<evidence type="ECO:0000256" key="6">
    <source>
        <dbReference type="ARBA" id="ARBA00023136"/>
    </source>
</evidence>
<reference evidence="9" key="1">
    <citation type="submission" date="2018-12" db="EMBL/GenBank/DDBJ databases">
        <title>Tengunoibacter tsumagoiensis gen. nov., sp. nov., Dictyobacter kobayashii sp. nov., D. alpinus sp. nov., and D. joshuensis sp. nov. and description of Dictyobacteraceae fam. nov. within the order Ktedonobacterales isolated from Tengu-no-mugimeshi.</title>
        <authorList>
            <person name="Wang C.M."/>
            <person name="Zheng Y."/>
            <person name="Sakai Y."/>
            <person name="Toyoda A."/>
            <person name="Minakuchi Y."/>
            <person name="Abe K."/>
            <person name="Yokota A."/>
            <person name="Yabe S."/>
        </authorList>
    </citation>
    <scope>NUCLEOTIDE SEQUENCE [LARGE SCALE GENOMIC DNA]</scope>
    <source>
        <strain evidence="9">Uno16</strain>
    </source>
</reference>
<dbReference type="GO" id="GO:0055052">
    <property type="term" value="C:ATP-binding cassette (ABC) transporter complex, substrate-binding subunit-containing"/>
    <property type="evidence" value="ECO:0007669"/>
    <property type="project" value="TreeGrafter"/>
</dbReference>
<accession>A0A402B2B3</accession>
<keyword evidence="5" id="KW-1278">Translocase</keyword>
<dbReference type="PANTHER" id="PTHR43875">
    <property type="entry name" value="MALTODEXTRIN IMPORT ATP-BINDING PROTEIN MSMX"/>
    <property type="match status" value="1"/>
</dbReference>
<protein>
    <submittedName>
        <fullName evidence="8">ABC transporter ATP-binding protein</fullName>
    </submittedName>
</protein>
<dbReference type="OrthoDB" id="3180400at2"/>
<dbReference type="SMART" id="SM00382">
    <property type="entry name" value="AAA"/>
    <property type="match status" value="1"/>
</dbReference>
<dbReference type="PANTHER" id="PTHR43875:SF15">
    <property type="entry name" value="TREHALOSE IMPORT ATP-BINDING PROTEIN SUGC"/>
    <property type="match status" value="1"/>
</dbReference>
<dbReference type="Gene3D" id="3.40.50.300">
    <property type="entry name" value="P-loop containing nucleotide triphosphate hydrolases"/>
    <property type="match status" value="1"/>
</dbReference>
<sequence length="376" mass="41951">MNTLKVQEVVKRFGNTLALDQLNLTLSDNEFLTLLGPSNSGKSTLLQMIAGLDQPDEGKIYWDALDITHRYATLRNVVLVSQKYGMASQLSVYDNIAQALRFRHLTKKELQLHVLAALELLELEKLQQRILRTLSGGEVQRVAIARAMVRNADLYLFDDPITQVDPHTRYRIQQAMLLVHKLKTAMSIYATHHPADAFAIGGRIAIINQGRIEQLGDTDTLLTRPVNLFVAQFLNQPFLNQLTGTIQAIETGYTVQAGALKMVLDARWQAVLAPIQDQNQLILGIRPGTINFEWALKSINTSNYILLTACVLSVDLLMGYLTIQLNIGEETTLRAELKDSKQPAPTVGSYITIGLDPADIYLFNPQTKALIYPSDL</sequence>
<dbReference type="InterPro" id="IPR047641">
    <property type="entry name" value="ABC_transpr_MalK/UgpC-like"/>
</dbReference>
<dbReference type="AlphaFoldDB" id="A0A402B2B3"/>
<proteinExistence type="predicted"/>
<dbReference type="SUPFAM" id="SSF50331">
    <property type="entry name" value="MOP-like"/>
    <property type="match status" value="1"/>
</dbReference>
<evidence type="ECO:0000313" key="9">
    <source>
        <dbReference type="Proteomes" id="UP000287171"/>
    </source>
</evidence>
<dbReference type="InterPro" id="IPR027417">
    <property type="entry name" value="P-loop_NTPase"/>
</dbReference>
<dbReference type="GO" id="GO:0016887">
    <property type="term" value="F:ATP hydrolysis activity"/>
    <property type="evidence" value="ECO:0007669"/>
    <property type="project" value="InterPro"/>
</dbReference>
<keyword evidence="3" id="KW-0547">Nucleotide-binding</keyword>
<dbReference type="InterPro" id="IPR008995">
    <property type="entry name" value="Mo/tungstate-bd_C_term_dom"/>
</dbReference>
<evidence type="ECO:0000256" key="4">
    <source>
        <dbReference type="ARBA" id="ARBA00022840"/>
    </source>
</evidence>
<evidence type="ECO:0000256" key="1">
    <source>
        <dbReference type="ARBA" id="ARBA00022448"/>
    </source>
</evidence>
<dbReference type="GO" id="GO:0005524">
    <property type="term" value="F:ATP binding"/>
    <property type="evidence" value="ECO:0007669"/>
    <property type="project" value="UniProtKB-KW"/>
</dbReference>
<name>A0A402B2B3_9CHLR</name>
<evidence type="ECO:0000256" key="3">
    <source>
        <dbReference type="ARBA" id="ARBA00022741"/>
    </source>
</evidence>
<keyword evidence="2" id="KW-1003">Cell membrane</keyword>
<dbReference type="Gene3D" id="2.40.50.140">
    <property type="entry name" value="Nucleic acid-binding proteins"/>
    <property type="match status" value="1"/>
</dbReference>
<dbReference type="Proteomes" id="UP000287171">
    <property type="component" value="Unassembled WGS sequence"/>
</dbReference>
<keyword evidence="6" id="KW-0472">Membrane</keyword>
<dbReference type="EMBL" id="BIFT01000001">
    <property type="protein sequence ID" value="GCE25492.1"/>
    <property type="molecule type" value="Genomic_DNA"/>
</dbReference>
<dbReference type="RefSeq" id="WP_126626069.1">
    <property type="nucleotide sequence ID" value="NZ_BIFT01000001.1"/>
</dbReference>